<accession>A0ABV7WHM7</accession>
<keyword evidence="2" id="KW-0012">Acyltransferase</keyword>
<keyword evidence="3" id="KW-1185">Reference proteome</keyword>
<comment type="caution">
    <text evidence="2">The sequence shown here is derived from an EMBL/GenBank/DDBJ whole genome shotgun (WGS) entry which is preliminary data.</text>
</comment>
<dbReference type="CDD" id="cd04301">
    <property type="entry name" value="NAT_SF"/>
    <property type="match status" value="1"/>
</dbReference>
<organism evidence="2 3">
    <name type="scientific">Aquipuribacter hungaricus</name>
    <dbReference type="NCBI Taxonomy" id="545624"/>
    <lineage>
        <taxon>Bacteria</taxon>
        <taxon>Bacillati</taxon>
        <taxon>Actinomycetota</taxon>
        <taxon>Actinomycetes</taxon>
        <taxon>Micrococcales</taxon>
        <taxon>Intrasporangiaceae</taxon>
        <taxon>Aquipuribacter</taxon>
    </lineage>
</organism>
<evidence type="ECO:0000313" key="2">
    <source>
        <dbReference type="EMBL" id="MFC3688437.1"/>
    </source>
</evidence>
<reference evidence="3" key="1">
    <citation type="journal article" date="2019" name="Int. J. Syst. Evol. Microbiol.">
        <title>The Global Catalogue of Microorganisms (GCM) 10K type strain sequencing project: providing services to taxonomists for standard genome sequencing and annotation.</title>
        <authorList>
            <consortium name="The Broad Institute Genomics Platform"/>
            <consortium name="The Broad Institute Genome Sequencing Center for Infectious Disease"/>
            <person name="Wu L."/>
            <person name="Ma J."/>
        </authorList>
    </citation>
    <scope>NUCLEOTIDE SEQUENCE [LARGE SCALE GENOMIC DNA]</scope>
    <source>
        <strain evidence="3">NCAIM B.02333</strain>
    </source>
</reference>
<evidence type="ECO:0000313" key="3">
    <source>
        <dbReference type="Proteomes" id="UP001595685"/>
    </source>
</evidence>
<protein>
    <submittedName>
        <fullName evidence="2">GNAT family N-acetyltransferase</fullName>
        <ecNumber evidence="2">2.3.-.-</ecNumber>
    </submittedName>
</protein>
<feature type="domain" description="N-acetyltransferase" evidence="1">
    <location>
        <begin position="20"/>
        <end position="171"/>
    </location>
</feature>
<dbReference type="SUPFAM" id="SSF55729">
    <property type="entry name" value="Acyl-CoA N-acyltransferases (Nat)"/>
    <property type="match status" value="2"/>
</dbReference>
<sequence>MTTAAHPLVDVDPTSPHFAGMVRLLEDLDREAVGDDFEPQDPDWHAASWQTHNGHQVAWVVLDEDRVVAVAKAFLPVRDNTHLVELELGTAASHRGRGHARALLGRVVDMMRAEGRDTVVSGTVVRLGAEETWALHERAVADVTVSTRGLPGPGTSFAAAAGAVVVQTELRSQVRLPVDQDVLAAVEAEVGAHADGYTTRSWTGCPPEDLLDDRAALAARMSTDPPLGDMDWRPEVWDAQRVRDTYADWAERGLSVVGAGAVHEASGTMVAFSEIGRDRRSPTIAYQFDTIVDPDHRGRRLGIVVKAANLRAVEAAMPEVRRVQTWNALENGPMLRVNRAMGFVPVALYPLWQLKLT</sequence>
<evidence type="ECO:0000259" key="1">
    <source>
        <dbReference type="PROSITE" id="PS51186"/>
    </source>
</evidence>
<dbReference type="RefSeq" id="WP_340293724.1">
    <property type="nucleotide sequence ID" value="NZ_JBBEOI010000120.1"/>
</dbReference>
<gene>
    <name evidence="2" type="ORF">ACFOLH_08785</name>
</gene>
<dbReference type="Gene3D" id="3.40.630.30">
    <property type="match status" value="1"/>
</dbReference>
<dbReference type="EC" id="2.3.-.-" evidence="2"/>
<dbReference type="GO" id="GO:0016746">
    <property type="term" value="F:acyltransferase activity"/>
    <property type="evidence" value="ECO:0007669"/>
    <property type="project" value="UniProtKB-KW"/>
</dbReference>
<name>A0ABV7WHM7_9MICO</name>
<keyword evidence="2" id="KW-0808">Transferase</keyword>
<proteinExistence type="predicted"/>
<dbReference type="EMBL" id="JBHRWW010000005">
    <property type="protein sequence ID" value="MFC3688437.1"/>
    <property type="molecule type" value="Genomic_DNA"/>
</dbReference>
<dbReference type="InterPro" id="IPR000182">
    <property type="entry name" value="GNAT_dom"/>
</dbReference>
<dbReference type="InterPro" id="IPR016181">
    <property type="entry name" value="Acyl_CoA_acyltransferase"/>
</dbReference>
<dbReference type="Pfam" id="PF00583">
    <property type="entry name" value="Acetyltransf_1"/>
    <property type="match status" value="1"/>
</dbReference>
<dbReference type="PROSITE" id="PS51186">
    <property type="entry name" value="GNAT"/>
    <property type="match status" value="1"/>
</dbReference>
<dbReference type="Proteomes" id="UP001595685">
    <property type="component" value="Unassembled WGS sequence"/>
</dbReference>